<keyword evidence="5 8" id="KW-1133">Transmembrane helix</keyword>
<evidence type="ECO:0000313" key="11">
    <source>
        <dbReference type="Proteomes" id="UP000823388"/>
    </source>
</evidence>
<dbReference type="GO" id="GO:0016020">
    <property type="term" value="C:membrane"/>
    <property type="evidence" value="ECO:0007669"/>
    <property type="project" value="UniProtKB-SubCell"/>
</dbReference>
<feature type="transmembrane region" description="Helical" evidence="8">
    <location>
        <begin position="336"/>
        <end position="357"/>
    </location>
</feature>
<comment type="caution">
    <text evidence="10">The sequence shown here is derived from an EMBL/GenBank/DDBJ whole genome shotgun (WGS) entry which is preliminary data.</text>
</comment>
<name>A0A8T0XD95_PANVG</name>
<comment type="subcellular location">
    <subcellularLocation>
        <location evidence="1">Membrane</location>
    </subcellularLocation>
</comment>
<feature type="compositionally biased region" description="Low complexity" evidence="7">
    <location>
        <begin position="21"/>
        <end position="40"/>
    </location>
</feature>
<evidence type="ECO:0000256" key="8">
    <source>
        <dbReference type="SAM" id="Phobius"/>
    </source>
</evidence>
<dbReference type="AlphaFoldDB" id="A0A8T0XD95"/>
<gene>
    <name evidence="10" type="ORF">PVAP13_1KG002200</name>
</gene>
<keyword evidence="3 8" id="KW-0812">Transmembrane</keyword>
<sequence>MRSSVSERSLIIESDDDDHPQSQQPSAAAGSDSGSDSSSPCATPRVPPTASSYTQQWPQSYSFLGTPTLSRLSNSFITNSFRGKTPEIISNLVKPLLRPTASDDRLQQQQQEETQKSSLYLLPSRKPSLQQIPEDQKPLLVAHEVSPYQKCSYTQAVVNGINVLCGVGILSTPYAIKQGGWVGLVILCLFALLAWYTGVLLRRCLDSKEGLETYPDIGHAAFGTTGRILISIILYVELYACCIEYLILESDNLSKLFPNAHLTIGNLTLNSHVFFAILTTIIVMSTTWLRDLSCLSYLSAGGVIASILGVICLFWVGAVDNVGFENKGTALNLPGIPIAIGLYGYCYSGHGVFPNIYSSLKNRNQFPSILFTCPQFTLNLPENLVVSKVAVWTTVANPITKYPCLEELLPPNQQKYSNIIMVRSSLVVSTLLIALSVPFFGLVMALVGSLLTMLVTYILPCACFLAILKRKATWHQVAACSFIIVVGVSCACVGTYSSLSRIIQNYT</sequence>
<feature type="transmembrane region" description="Helical" evidence="8">
    <location>
        <begin position="156"/>
        <end position="176"/>
    </location>
</feature>
<feature type="transmembrane region" description="Helical" evidence="8">
    <location>
        <begin position="295"/>
        <end position="316"/>
    </location>
</feature>
<evidence type="ECO:0000256" key="7">
    <source>
        <dbReference type="SAM" id="MobiDB-lite"/>
    </source>
</evidence>
<dbReference type="PANTHER" id="PTHR48017">
    <property type="entry name" value="OS05G0424000 PROTEIN-RELATED"/>
    <property type="match status" value="1"/>
</dbReference>
<evidence type="ECO:0000313" key="10">
    <source>
        <dbReference type="EMBL" id="KAG2655293.1"/>
    </source>
</evidence>
<feature type="transmembrane region" description="Helical" evidence="8">
    <location>
        <begin position="420"/>
        <end position="440"/>
    </location>
</feature>
<feature type="transmembrane region" description="Helical" evidence="8">
    <location>
        <begin position="477"/>
        <end position="499"/>
    </location>
</feature>
<evidence type="ECO:0000256" key="4">
    <source>
        <dbReference type="ARBA" id="ARBA00022970"/>
    </source>
</evidence>
<dbReference type="Proteomes" id="UP000823388">
    <property type="component" value="Chromosome 1K"/>
</dbReference>
<evidence type="ECO:0000256" key="5">
    <source>
        <dbReference type="ARBA" id="ARBA00022989"/>
    </source>
</evidence>
<evidence type="ECO:0000256" key="6">
    <source>
        <dbReference type="ARBA" id="ARBA00023136"/>
    </source>
</evidence>
<keyword evidence="4" id="KW-0029">Amino-acid transport</keyword>
<dbReference type="Pfam" id="PF01490">
    <property type="entry name" value="Aa_trans"/>
    <property type="match status" value="2"/>
</dbReference>
<feature type="domain" description="Amino acid transporter transmembrane" evidence="9">
    <location>
        <begin position="415"/>
        <end position="498"/>
    </location>
</feature>
<feature type="transmembrane region" description="Helical" evidence="8">
    <location>
        <begin position="446"/>
        <end position="468"/>
    </location>
</feature>
<keyword evidence="2" id="KW-0813">Transport</keyword>
<feature type="region of interest" description="Disordered" evidence="7">
    <location>
        <begin position="1"/>
        <end position="54"/>
    </location>
</feature>
<protein>
    <recommendedName>
        <fullName evidence="9">Amino acid transporter transmembrane domain-containing protein</fullName>
    </recommendedName>
</protein>
<evidence type="ECO:0000256" key="1">
    <source>
        <dbReference type="ARBA" id="ARBA00004370"/>
    </source>
</evidence>
<keyword evidence="11" id="KW-1185">Reference proteome</keyword>
<dbReference type="GO" id="GO:0006865">
    <property type="term" value="P:amino acid transport"/>
    <property type="evidence" value="ECO:0007669"/>
    <property type="project" value="UniProtKB-KW"/>
</dbReference>
<evidence type="ECO:0000259" key="9">
    <source>
        <dbReference type="Pfam" id="PF01490"/>
    </source>
</evidence>
<dbReference type="InterPro" id="IPR013057">
    <property type="entry name" value="AA_transpt_TM"/>
</dbReference>
<organism evidence="10 11">
    <name type="scientific">Panicum virgatum</name>
    <name type="common">Blackwell switchgrass</name>
    <dbReference type="NCBI Taxonomy" id="38727"/>
    <lineage>
        <taxon>Eukaryota</taxon>
        <taxon>Viridiplantae</taxon>
        <taxon>Streptophyta</taxon>
        <taxon>Embryophyta</taxon>
        <taxon>Tracheophyta</taxon>
        <taxon>Spermatophyta</taxon>
        <taxon>Magnoliopsida</taxon>
        <taxon>Liliopsida</taxon>
        <taxon>Poales</taxon>
        <taxon>Poaceae</taxon>
        <taxon>PACMAD clade</taxon>
        <taxon>Panicoideae</taxon>
        <taxon>Panicodae</taxon>
        <taxon>Paniceae</taxon>
        <taxon>Panicinae</taxon>
        <taxon>Panicum</taxon>
        <taxon>Panicum sect. Hiantes</taxon>
    </lineage>
</organism>
<dbReference type="EMBL" id="CM029037">
    <property type="protein sequence ID" value="KAG2655293.1"/>
    <property type="molecule type" value="Genomic_DNA"/>
</dbReference>
<evidence type="ECO:0000256" key="2">
    <source>
        <dbReference type="ARBA" id="ARBA00022448"/>
    </source>
</evidence>
<feature type="domain" description="Amino acid transporter transmembrane" evidence="9">
    <location>
        <begin position="150"/>
        <end position="369"/>
    </location>
</feature>
<evidence type="ECO:0000256" key="3">
    <source>
        <dbReference type="ARBA" id="ARBA00022692"/>
    </source>
</evidence>
<feature type="transmembrane region" description="Helical" evidence="8">
    <location>
        <begin position="182"/>
        <end position="201"/>
    </location>
</feature>
<feature type="transmembrane region" description="Helical" evidence="8">
    <location>
        <begin position="260"/>
        <end position="283"/>
    </location>
</feature>
<accession>A0A8T0XD95</accession>
<keyword evidence="6 8" id="KW-0472">Membrane</keyword>
<feature type="transmembrane region" description="Helical" evidence="8">
    <location>
        <begin position="228"/>
        <end position="248"/>
    </location>
</feature>
<reference evidence="10" key="1">
    <citation type="submission" date="2020-05" db="EMBL/GenBank/DDBJ databases">
        <title>WGS assembly of Panicum virgatum.</title>
        <authorList>
            <person name="Lovell J.T."/>
            <person name="Jenkins J."/>
            <person name="Shu S."/>
            <person name="Juenger T.E."/>
            <person name="Schmutz J."/>
        </authorList>
    </citation>
    <scope>NUCLEOTIDE SEQUENCE</scope>
    <source>
        <strain evidence="10">AP13</strain>
    </source>
</reference>
<proteinExistence type="predicted"/>